<reference evidence="2" key="1">
    <citation type="journal article" date="2014" name="Front. Microbiol.">
        <title>High frequency of phylogenetically diverse reductive dehalogenase-homologous genes in deep subseafloor sedimentary metagenomes.</title>
        <authorList>
            <person name="Kawai M."/>
            <person name="Futagami T."/>
            <person name="Toyoda A."/>
            <person name="Takaki Y."/>
            <person name="Nishi S."/>
            <person name="Hori S."/>
            <person name="Arai W."/>
            <person name="Tsubouchi T."/>
            <person name="Morono Y."/>
            <person name="Uchiyama I."/>
            <person name="Ito T."/>
            <person name="Fujiyama A."/>
            <person name="Inagaki F."/>
            <person name="Takami H."/>
        </authorList>
    </citation>
    <scope>NUCLEOTIDE SEQUENCE</scope>
    <source>
        <strain evidence="2">Expedition CK06-06</strain>
    </source>
</reference>
<sequence length="275" mass="30165">ANLVFEDMKKTMSSDNEGEEESDSMEQMGQPMVIQGLKEDGSLKVGTASQEMLMKLLFPLLPKSLEVGESVDIPVQMPFFNSLGSMLEVKGCLRMKLAKYVKIGKRTCAQLNTDIDISEVDIPSELEGEYDCSIKGSSVFYFDIKEQCFVCGWSAIVMGLDIDMPTPDLGRDMPRQPEGIQISMKSDNLIGLMLVDVSPGLTADSLPTQKRDDSVTRERPFTSSNDPPATKGSRKGTSTVSPTLRLPDGKGQNNSPRNISLAVPRTFGKPSSWRP</sequence>
<name>X1BD30_9ZZZZ</name>
<comment type="caution">
    <text evidence="2">The sequence shown here is derived from an EMBL/GenBank/DDBJ whole genome shotgun (WGS) entry which is preliminary data.</text>
</comment>
<feature type="compositionally biased region" description="Basic and acidic residues" evidence="1">
    <location>
        <begin position="1"/>
        <end position="12"/>
    </location>
</feature>
<feature type="region of interest" description="Disordered" evidence="1">
    <location>
        <begin position="201"/>
        <end position="275"/>
    </location>
</feature>
<proteinExistence type="predicted"/>
<organism evidence="2">
    <name type="scientific">marine sediment metagenome</name>
    <dbReference type="NCBI Taxonomy" id="412755"/>
    <lineage>
        <taxon>unclassified sequences</taxon>
        <taxon>metagenomes</taxon>
        <taxon>ecological metagenomes</taxon>
    </lineage>
</organism>
<dbReference type="EMBL" id="BART01018876">
    <property type="protein sequence ID" value="GAG79122.1"/>
    <property type="molecule type" value="Genomic_DNA"/>
</dbReference>
<feature type="non-terminal residue" evidence="2">
    <location>
        <position position="1"/>
    </location>
</feature>
<evidence type="ECO:0000313" key="2">
    <source>
        <dbReference type="EMBL" id="GAG79122.1"/>
    </source>
</evidence>
<feature type="compositionally biased region" description="Basic and acidic residues" evidence="1">
    <location>
        <begin position="209"/>
        <end position="220"/>
    </location>
</feature>
<gene>
    <name evidence="2" type="ORF">S01H4_35489</name>
</gene>
<protein>
    <submittedName>
        <fullName evidence="2">Uncharacterized protein</fullName>
    </submittedName>
</protein>
<feature type="region of interest" description="Disordered" evidence="1">
    <location>
        <begin position="1"/>
        <end position="27"/>
    </location>
</feature>
<dbReference type="AlphaFoldDB" id="X1BD30"/>
<evidence type="ECO:0000256" key="1">
    <source>
        <dbReference type="SAM" id="MobiDB-lite"/>
    </source>
</evidence>
<accession>X1BD30</accession>